<sequence>MNEANFVEVGGADSEKDDINYITTEINEDVSVKVGGADSEKDDINYKPPHNGKPITKIGISPEEKYLVTYSPDDSSIFGWSIDKDELNPDNYRYDVPFIDKEFRKIEKICVSDDKILAYILKYEKVPYLVIIDMNNNNKRIQLDLNLHIVNCLSDDFSDLKLYLYCIFNLKREFILFHDRYQNYSDERKHMIFIYSVQTKNNKWTCKRMYEIPKEFKCISISKYSKLYLLSSNNRIYEWDLLTEKSTSMFSCDKVNEPGLIRISSNEKFVCLEIKDKIIIYSIELKIPIITLQTGEVEIQEKTKKQTNVQTSGFISLLDILRPLLNNRIYDSIMAYYQEDCKTENLSKIVQDIKSIEFIIGTLNGSILDGNILNIKFKVLADKLERLNVHSFSLYADDINDENLQDASSFNSDKWKINYSRDEIEIKFLKKNNESRRIRSIQDLDYPGMGGYMFFKNNDILIILNDGNYNQKPKLVFIYHFNENNNKISLSYFHHSEDKKFSISPLLLQNVNSFKHCNNEGISDIINNKESLLKHGVKLFSFAIKERKFKLIDKIYKKCILYFNEDLQNNKTFLGIISITMPLLNEYYPEFILKYSLETNMITDSQFYNIEDKKKNLHLYSKNLQLIDLTRSILWLKYNLPDKGSYILNRFIICLTLPILPILFFIINLLLKYHFINDIRLVDTLAGTFVLYYFYVTKKFSKYILTSTITPTINFMIPYIKFVNYPKDYNWWELIKPQPSPFVKTVNENIYKTWNGEALINFKWNTYGKYYYAVIWISFMVLLSCFTIAATVPQQYIDKNIQNQLFIVSIIFGFIHLSFEIRQFIYSPKKWIYDFWNIFDMIAYLLPIITSFKWLQTNDMNDHLIQLLSFSCLFLDIKFLLFFRAFESFGIYFEIIINVAKQIIYFLVLLFIIIISFAHAFYILLLPRSDYSFDQYTSNNDPNNPWNMALTFINNGTMDSFFIQKPDENTNMFIDFRTSILAMYKFLTGDSSALSNWPYLNNQSLVILIILFSLLVVVYLMNLFIGLLNMAINKDDDRVSYLKQKAEILAEIELFYLLPNQRRWNSWFPEVIYYSVNVDKAREEVKRLIKEGEWNTDSFPEMRKDLFKKLDIPDNVEKIDKIDATLQEVLKILNSAGFRWWEFSERERFLSGISDSVYAEP</sequence>
<feature type="transmembrane region" description="Helical" evidence="6">
    <location>
        <begin position="1005"/>
        <end position="1028"/>
    </location>
</feature>
<dbReference type="SUPFAM" id="SSF69322">
    <property type="entry name" value="Tricorn protease domain 2"/>
    <property type="match status" value="1"/>
</dbReference>
<evidence type="ECO:0000313" key="8">
    <source>
        <dbReference type="EMBL" id="PKC68843.1"/>
    </source>
</evidence>
<evidence type="ECO:0000256" key="3">
    <source>
        <dbReference type="ARBA" id="ARBA00022737"/>
    </source>
</evidence>
<evidence type="ECO:0000256" key="6">
    <source>
        <dbReference type="SAM" id="Phobius"/>
    </source>
</evidence>
<reference evidence="8 9" key="2">
    <citation type="submission" date="2017-10" db="EMBL/GenBank/DDBJ databases">
        <title>Genome analyses suggest a sexual origin of heterokaryosis in a supposedly ancient asexual fungus.</title>
        <authorList>
            <person name="Corradi N."/>
            <person name="Sedzielewska K."/>
            <person name="Noel J."/>
            <person name="Charron P."/>
            <person name="Farinelli L."/>
            <person name="Marton T."/>
            <person name="Kruger M."/>
            <person name="Pelin A."/>
            <person name="Brachmann A."/>
            <person name="Corradi N."/>
        </authorList>
    </citation>
    <scope>NUCLEOTIDE SEQUENCE [LARGE SCALE GENOMIC DNA]</scope>
    <source>
        <strain evidence="8 9">A1</strain>
    </source>
</reference>
<feature type="transmembrane region" description="Helical" evidence="6">
    <location>
        <begin position="831"/>
        <end position="852"/>
    </location>
</feature>
<dbReference type="VEuPathDB" id="FungiDB:FUN_016135"/>
<dbReference type="Proteomes" id="UP000232688">
    <property type="component" value="Unassembled WGS sequence"/>
</dbReference>
<dbReference type="VEuPathDB" id="FungiDB:RhiirFUN_016093"/>
<feature type="transmembrane region" description="Helical" evidence="6">
    <location>
        <begin position="801"/>
        <end position="819"/>
    </location>
</feature>
<dbReference type="InterPro" id="IPR024862">
    <property type="entry name" value="TRPV"/>
</dbReference>
<proteinExistence type="predicted"/>
<accession>A0A2N0RZV5</accession>
<dbReference type="VEuPathDB" id="FungiDB:FUN_010812"/>
<reference evidence="8 9" key="1">
    <citation type="submission" date="2017-10" db="EMBL/GenBank/DDBJ databases">
        <title>Extensive intraspecific genome diversity in a model arbuscular mycorrhizal fungus.</title>
        <authorList>
            <person name="Chen E.C.H."/>
            <person name="Morin E."/>
            <person name="Baudet D."/>
            <person name="Noel J."/>
            <person name="Ndikumana S."/>
            <person name="Charron P."/>
            <person name="St-Onge C."/>
            <person name="Giorgi J."/>
            <person name="Grigoriev I.V."/>
            <person name="Roux C."/>
            <person name="Martin F.M."/>
            <person name="Corradi N."/>
        </authorList>
    </citation>
    <scope>NUCLEOTIDE SEQUENCE [LARGE SCALE GENOMIC DNA]</scope>
    <source>
        <strain evidence="8 9">A1</strain>
    </source>
</reference>
<evidence type="ECO:0000259" key="7">
    <source>
        <dbReference type="Pfam" id="PF00520"/>
    </source>
</evidence>
<comment type="caution">
    <text evidence="8">The sequence shown here is derived from an EMBL/GenBank/DDBJ whole genome shotgun (WGS) entry which is preliminary data.</text>
</comment>
<feature type="transmembrane region" description="Helical" evidence="6">
    <location>
        <begin position="864"/>
        <end position="883"/>
    </location>
</feature>
<keyword evidence="3" id="KW-0677">Repeat</keyword>
<dbReference type="GO" id="GO:0005216">
    <property type="term" value="F:monoatomic ion channel activity"/>
    <property type="evidence" value="ECO:0007669"/>
    <property type="project" value="InterPro"/>
</dbReference>
<protein>
    <recommendedName>
        <fullName evidence="7">Ion transport domain-containing protein</fullName>
    </recommendedName>
</protein>
<gene>
    <name evidence="8" type="ORF">RhiirA1_456728</name>
</gene>
<dbReference type="GO" id="GO:0005886">
    <property type="term" value="C:plasma membrane"/>
    <property type="evidence" value="ECO:0007669"/>
    <property type="project" value="TreeGrafter"/>
</dbReference>
<dbReference type="EMBL" id="LLXH01000309">
    <property type="protein sequence ID" value="PKC68843.1"/>
    <property type="molecule type" value="Genomic_DNA"/>
</dbReference>
<feature type="transmembrane region" description="Helical" evidence="6">
    <location>
        <begin position="770"/>
        <end position="789"/>
    </location>
</feature>
<dbReference type="InterPro" id="IPR005821">
    <property type="entry name" value="Ion_trans_dom"/>
</dbReference>
<dbReference type="VEuPathDB" id="FungiDB:RhiirA1_456728"/>
<evidence type="ECO:0000256" key="2">
    <source>
        <dbReference type="ARBA" id="ARBA00022692"/>
    </source>
</evidence>
<evidence type="ECO:0000256" key="5">
    <source>
        <dbReference type="ARBA" id="ARBA00023136"/>
    </source>
</evidence>
<feature type="domain" description="Ion transport" evidence="7">
    <location>
        <begin position="772"/>
        <end position="1037"/>
    </location>
</feature>
<evidence type="ECO:0000256" key="1">
    <source>
        <dbReference type="ARBA" id="ARBA00004141"/>
    </source>
</evidence>
<dbReference type="PANTHER" id="PTHR10582">
    <property type="entry name" value="TRANSIENT RECEPTOR POTENTIAL ION CHANNEL PROTEIN"/>
    <property type="match status" value="1"/>
</dbReference>
<evidence type="ECO:0000256" key="4">
    <source>
        <dbReference type="ARBA" id="ARBA00022989"/>
    </source>
</evidence>
<dbReference type="Gene3D" id="1.10.287.70">
    <property type="match status" value="1"/>
</dbReference>
<dbReference type="PANTHER" id="PTHR10582:SF2">
    <property type="entry name" value="INACTIVE"/>
    <property type="match status" value="1"/>
</dbReference>
<comment type="subcellular location">
    <subcellularLocation>
        <location evidence="1">Membrane</location>
        <topology evidence="1">Multi-pass membrane protein</topology>
    </subcellularLocation>
</comment>
<evidence type="ECO:0000313" key="9">
    <source>
        <dbReference type="Proteomes" id="UP000232688"/>
    </source>
</evidence>
<organism evidence="8 9">
    <name type="scientific">Rhizophagus irregularis</name>
    <dbReference type="NCBI Taxonomy" id="588596"/>
    <lineage>
        <taxon>Eukaryota</taxon>
        <taxon>Fungi</taxon>
        <taxon>Fungi incertae sedis</taxon>
        <taxon>Mucoromycota</taxon>
        <taxon>Glomeromycotina</taxon>
        <taxon>Glomeromycetes</taxon>
        <taxon>Glomerales</taxon>
        <taxon>Glomeraceae</taxon>
        <taxon>Rhizophagus</taxon>
    </lineage>
</organism>
<dbReference type="AlphaFoldDB" id="A0A2N0RZV5"/>
<dbReference type="Pfam" id="PF00520">
    <property type="entry name" value="Ion_trans"/>
    <property type="match status" value="1"/>
</dbReference>
<dbReference type="GO" id="GO:0098703">
    <property type="term" value="P:calcium ion import across plasma membrane"/>
    <property type="evidence" value="ECO:0007669"/>
    <property type="project" value="TreeGrafter"/>
</dbReference>
<feature type="transmembrane region" description="Helical" evidence="6">
    <location>
        <begin position="647"/>
        <end position="671"/>
    </location>
</feature>
<keyword evidence="5 6" id="KW-0472">Membrane</keyword>
<name>A0A2N0RZV5_9GLOM</name>
<keyword evidence="2 6" id="KW-0812">Transmembrane</keyword>
<feature type="transmembrane region" description="Helical" evidence="6">
    <location>
        <begin position="903"/>
        <end position="925"/>
    </location>
</feature>
<keyword evidence="4 6" id="KW-1133">Transmembrane helix</keyword>